<organism evidence="2 3">
    <name type="scientific">Emergomyces africanus</name>
    <dbReference type="NCBI Taxonomy" id="1955775"/>
    <lineage>
        <taxon>Eukaryota</taxon>
        <taxon>Fungi</taxon>
        <taxon>Dikarya</taxon>
        <taxon>Ascomycota</taxon>
        <taxon>Pezizomycotina</taxon>
        <taxon>Eurotiomycetes</taxon>
        <taxon>Eurotiomycetidae</taxon>
        <taxon>Onygenales</taxon>
        <taxon>Ajellomycetaceae</taxon>
        <taxon>Emergomyces</taxon>
    </lineage>
</organism>
<evidence type="ECO:0000313" key="2">
    <source>
        <dbReference type="EMBL" id="OAX84496.1"/>
    </source>
</evidence>
<dbReference type="EMBL" id="LGUA01000072">
    <property type="protein sequence ID" value="OAX84496.1"/>
    <property type="molecule type" value="Genomic_DNA"/>
</dbReference>
<dbReference type="Pfam" id="PF24969">
    <property type="entry name" value="LRR_15"/>
    <property type="match status" value="1"/>
</dbReference>
<gene>
    <name evidence="2" type="ORF">ACJ72_01137</name>
</gene>
<dbReference type="InterPro" id="IPR056867">
    <property type="entry name" value="LRR_15"/>
</dbReference>
<name>A0A1B7P631_9EURO</name>
<sequence length="455" mass="51784">MGPSLESLPTEILTIIAVNLDTLGRRLSLLCTSRRLYDALLPTLYRSINRSQGNIVPLLRTILQKPWLAQMVRELRLPTTDRLLFTSDEDLGYERWTTLATAEPVLSLAIERFCNDDVYEQERWLRELQTCSPDALISLLVLSLPRLEKLELELPGYHYLSRVAHRSIGAAYQRNNVSPNRGEYDEENMVPIIFPHLTSVHMYWPDDTQIHVDLAFNFFQLPSIRYFSAIGFLKSEAEWKYKHQSLITHIQLICCCLEDGAKRMIESCKSLQSFIYLHSESEILDNDPGQMINPIPEIFRDSLLLARQSLETLCLDFSTDTTNGGTGFGTLGSLSEFTALKHLHITASTLMPLYCPPDPQARPSQQLRRILPGSLETLHVGGVRHERVDEVVERLSSYVKSAPQHAPHLRQVLVIEGMMTLDNAAHKVFEAVGAGRGVLCEFRRLCTCFMPSRYK</sequence>
<accession>A0A1B7P631</accession>
<dbReference type="OrthoDB" id="5130616at2759"/>
<proteinExistence type="predicted"/>
<evidence type="ECO:0000313" key="3">
    <source>
        <dbReference type="Proteomes" id="UP000091918"/>
    </source>
</evidence>
<reference evidence="2 3" key="1">
    <citation type="submission" date="2015-07" db="EMBL/GenBank/DDBJ databases">
        <title>Emmonsia species relationships and genome sequence.</title>
        <authorList>
            <person name="Cuomo C.A."/>
            <person name="Schwartz I.S."/>
            <person name="Kenyon C."/>
            <person name="de Hoog G.S."/>
            <person name="Govender N.P."/>
            <person name="Botha A."/>
            <person name="Moreno L."/>
            <person name="de Vries M."/>
            <person name="Munoz J.F."/>
            <person name="Stielow J.B."/>
        </authorList>
    </citation>
    <scope>NUCLEOTIDE SEQUENCE [LARGE SCALE GENOMIC DNA]</scope>
    <source>
        <strain evidence="2 3">CBS 136260</strain>
    </source>
</reference>
<keyword evidence="3" id="KW-1185">Reference proteome</keyword>
<protein>
    <recommendedName>
        <fullName evidence="1">Leucine-rich repeat domain-containing protein</fullName>
    </recommendedName>
</protein>
<comment type="caution">
    <text evidence="2">The sequence shown here is derived from an EMBL/GenBank/DDBJ whole genome shotgun (WGS) entry which is preliminary data.</text>
</comment>
<dbReference type="Proteomes" id="UP000091918">
    <property type="component" value="Unassembled WGS sequence"/>
</dbReference>
<evidence type="ECO:0000259" key="1">
    <source>
        <dbReference type="Pfam" id="PF24969"/>
    </source>
</evidence>
<dbReference type="AlphaFoldDB" id="A0A1B7P631"/>
<feature type="domain" description="Leucine-rich repeat" evidence="1">
    <location>
        <begin position="46"/>
        <end position="452"/>
    </location>
</feature>